<reference evidence="5 6" key="1">
    <citation type="submission" date="2024-03" db="EMBL/GenBank/DDBJ databases">
        <title>Aureococcus anophagefferens CCMP1851 and Kratosvirus quantuckense: Draft genome of a second virus-susceptible host strain in the model system.</title>
        <authorList>
            <person name="Chase E."/>
            <person name="Truchon A.R."/>
            <person name="Schepens W."/>
            <person name="Wilhelm S.W."/>
        </authorList>
    </citation>
    <scope>NUCLEOTIDE SEQUENCE [LARGE SCALE GENOMIC DNA]</scope>
    <source>
        <strain evidence="5 6">CCMP1851</strain>
    </source>
</reference>
<dbReference type="InterPro" id="IPR036291">
    <property type="entry name" value="NAD(P)-bd_dom_sf"/>
</dbReference>
<dbReference type="Proteomes" id="UP001363151">
    <property type="component" value="Unassembled WGS sequence"/>
</dbReference>
<dbReference type="InterPro" id="IPR046346">
    <property type="entry name" value="Aminoacid_DH-like_N_sf"/>
</dbReference>
<name>A0ABR1G3G8_AURAN</name>
<dbReference type="InterPro" id="IPR006096">
    <property type="entry name" value="Glu/Leu/Phe/Val/Trp_DH_C"/>
</dbReference>
<proteinExistence type="inferred from homology"/>
<dbReference type="SMART" id="SM00839">
    <property type="entry name" value="ELFV_dehydrog"/>
    <property type="match status" value="1"/>
</dbReference>
<feature type="region of interest" description="Disordered" evidence="3">
    <location>
        <begin position="437"/>
        <end position="460"/>
    </location>
</feature>
<evidence type="ECO:0000313" key="6">
    <source>
        <dbReference type="Proteomes" id="UP001363151"/>
    </source>
</evidence>
<dbReference type="SUPFAM" id="SSF51735">
    <property type="entry name" value="NAD(P)-binding Rossmann-fold domains"/>
    <property type="match status" value="1"/>
</dbReference>
<evidence type="ECO:0000313" key="5">
    <source>
        <dbReference type="EMBL" id="KAK7247669.1"/>
    </source>
</evidence>
<dbReference type="PANTHER" id="PTHR11606">
    <property type="entry name" value="GLUTAMATE DEHYDROGENASE"/>
    <property type="match status" value="1"/>
</dbReference>
<evidence type="ECO:0000259" key="4">
    <source>
        <dbReference type="SMART" id="SM00839"/>
    </source>
</evidence>
<comment type="similarity">
    <text evidence="1">Belongs to the Glu/Leu/Phe/Val dehydrogenases family.</text>
</comment>
<organism evidence="5 6">
    <name type="scientific">Aureococcus anophagefferens</name>
    <name type="common">Harmful bloom alga</name>
    <dbReference type="NCBI Taxonomy" id="44056"/>
    <lineage>
        <taxon>Eukaryota</taxon>
        <taxon>Sar</taxon>
        <taxon>Stramenopiles</taxon>
        <taxon>Ochrophyta</taxon>
        <taxon>Pelagophyceae</taxon>
        <taxon>Pelagomonadales</taxon>
        <taxon>Pelagomonadaceae</taxon>
        <taxon>Aureococcus</taxon>
    </lineage>
</organism>
<dbReference type="InterPro" id="IPR028971">
    <property type="entry name" value="NAD-GDH_cat"/>
</dbReference>
<dbReference type="Gene3D" id="3.40.50.720">
    <property type="entry name" value="NAD(P)-binding Rossmann-like Domain"/>
    <property type="match status" value="1"/>
</dbReference>
<feature type="domain" description="Glutamate/phenylalanine/leucine/valine/L-tryptophan dehydrogenase C-terminal" evidence="4">
    <location>
        <begin position="641"/>
        <end position="890"/>
    </location>
</feature>
<evidence type="ECO:0000256" key="2">
    <source>
        <dbReference type="ARBA" id="ARBA00023002"/>
    </source>
</evidence>
<comment type="caution">
    <text evidence="5">The sequence shown here is derived from an EMBL/GenBank/DDBJ whole genome shotgun (WGS) entry which is preliminary data.</text>
</comment>
<protein>
    <submittedName>
        <fullName evidence="5">Glutamate/Leucine/Phenylalanine/Valine dehydrogenase</fullName>
    </submittedName>
</protein>
<dbReference type="PANTHER" id="PTHR11606:SF39">
    <property type="entry name" value="GLUTAMATE_PHENYLALANINE_LEUCINE_VALINE_L-TRYPTOPHAN DEHYDROGENASE C-TERMINAL DOMAIN-CONTAINING PROTEIN"/>
    <property type="match status" value="1"/>
</dbReference>
<keyword evidence="6" id="KW-1185">Reference proteome</keyword>
<sequence length="1030" mass="109120">MRRPSCQLAGLSTAAPKSWVPRDSEKLEKAAVSALLHEYSVKQQRTAEKMVPWFLRQMPAAYFRLVGDDERLAHLQATAGLFDEATGGLVDEDLEFRIVSPTDAEGRRHITYARVRDRPGTLERQVGALLGSDGGALENVKVFTSDCGSLCLNVFTLADSARPTHHATEADAAAAAAPHVAFASERDGDFWAEAAVLAHAARCSPHYLATTRPDRWSFHRELHASVAGTESAGTYAAAADDGEPDAAWIAVAAPNALPANFLHKLLRLLGGLDLAVKRCHVDVVADDGGECVLVRVLAAPGAAAAPTALDDAVAMVPRAKWLDDVALDLALDGREPLSAFALAKAEAVAALGCAETNHWFGWRSARSRAHRAEPEDSLAFSASAVRHILRGKSAGYDAIADDAATLLHSAPAPARGGRAPATRRRVGDLADRVERLTNADDRRAARARDRGDARPDVPRALDPTEVAASAADAPTPFGVIFVHGRRFDGFHVRFRPIARGGARLVTPRSAEAFAHESSRHYDECFNLAHAQQLKNKDIPEGGSKGVVLIDATAPGAGDAWGAQDAADFHDYLCRKSTKAYTDGVLDLCLPGDGEAQSLLPMVYLGPDEQIVPEDINWVVANAKRRGHPTADAFMSSKPDAGVNHKEFGVTSEGVHVFLEAALRDTLHIDPKVDPFTVKLTGGPDGDVAGNAMLILFRECANAKVVGVADGAGVAEDPDGLDRDELARLVREALPIVAFDAAKLGPRGSVEAATSPDGAARRDSMHNRVPADVFVPAGGRPNTLNAGNYAAFLDEDGKPSSPIIVEGANLFVTPDARALLHEAAGVRIVKDSSANKCGVICSSYEILSAHLMDRPEFEANKARIVGEILDKLRALAALEADLLFREHASFRGALPEFSSRISGAINAVTDAVDDQLKSDAFSDADVAALFAALAPDHLPKTLAALAVDAQGALPDGYVSACVASFVASRLVYAEGLAYVEALGPERLADVALHYVKAQRDVQAALDAVAAAGDVDGDTKDLVAALLRPRLL</sequence>
<keyword evidence="2" id="KW-0560">Oxidoreductase</keyword>
<feature type="compositionally biased region" description="Basic and acidic residues" evidence="3">
    <location>
        <begin position="437"/>
        <end position="459"/>
    </location>
</feature>
<evidence type="ECO:0000256" key="1">
    <source>
        <dbReference type="ARBA" id="ARBA00006382"/>
    </source>
</evidence>
<gene>
    <name evidence="5" type="ORF">SO694_00125069</name>
</gene>
<dbReference type="SUPFAM" id="SSF53223">
    <property type="entry name" value="Aminoacid dehydrogenase-like, N-terminal domain"/>
    <property type="match status" value="1"/>
</dbReference>
<accession>A0ABR1G3G8</accession>
<dbReference type="Pfam" id="PF05088">
    <property type="entry name" value="Bac_GDH_CD"/>
    <property type="match status" value="1"/>
</dbReference>
<evidence type="ECO:0000256" key="3">
    <source>
        <dbReference type="SAM" id="MobiDB-lite"/>
    </source>
</evidence>
<dbReference type="Pfam" id="PF00208">
    <property type="entry name" value="ELFV_dehydrog"/>
    <property type="match status" value="1"/>
</dbReference>
<dbReference type="EMBL" id="JBBJCI010000130">
    <property type="protein sequence ID" value="KAK7247669.1"/>
    <property type="molecule type" value="Genomic_DNA"/>
</dbReference>